<organism evidence="1 2">
    <name type="scientific">Acidaminococcus fermentans</name>
    <dbReference type="NCBI Taxonomy" id="905"/>
    <lineage>
        <taxon>Bacteria</taxon>
        <taxon>Bacillati</taxon>
        <taxon>Bacillota</taxon>
        <taxon>Negativicutes</taxon>
        <taxon>Acidaminococcales</taxon>
        <taxon>Acidaminococcaceae</taxon>
        <taxon>Acidaminococcus</taxon>
    </lineage>
</organism>
<dbReference type="GO" id="GO:0160105">
    <property type="term" value="F:tRNA (adenine(22)-N1)-methyltransferase activity"/>
    <property type="evidence" value="ECO:0007669"/>
    <property type="project" value="InterPro"/>
</dbReference>
<dbReference type="InterPro" id="IPR006901">
    <property type="entry name" value="TrmK"/>
</dbReference>
<comment type="caution">
    <text evidence="1">The sequence shown here is derived from an EMBL/GenBank/DDBJ whole genome shotgun (WGS) entry which is preliminary data.</text>
</comment>
<dbReference type="EMBL" id="FNOP01000011">
    <property type="protein sequence ID" value="SDX05092.1"/>
    <property type="molecule type" value="Genomic_DNA"/>
</dbReference>
<dbReference type="PIRSF" id="PIRSF018637">
    <property type="entry name" value="TrmK"/>
    <property type="match status" value="1"/>
</dbReference>
<evidence type="ECO:0000313" key="1">
    <source>
        <dbReference type="EMBL" id="SDX05092.1"/>
    </source>
</evidence>
<dbReference type="InterPro" id="IPR029063">
    <property type="entry name" value="SAM-dependent_MTases_sf"/>
</dbReference>
<proteinExistence type="predicted"/>
<accession>A0A1H2YIM8</accession>
<gene>
    <name evidence="1" type="ORF">SAMN05216495_11160</name>
</gene>
<dbReference type="Proteomes" id="UP000182379">
    <property type="component" value="Unassembled WGS sequence"/>
</dbReference>
<dbReference type="PANTHER" id="PTHR38451">
    <property type="entry name" value="TRNA (ADENINE(22)-N(1))-METHYLTRANSFERASE"/>
    <property type="match status" value="1"/>
</dbReference>
<reference evidence="1 2" key="1">
    <citation type="submission" date="2016-10" db="EMBL/GenBank/DDBJ databases">
        <authorList>
            <person name="Varghese N."/>
            <person name="Submissions S."/>
        </authorList>
    </citation>
    <scope>NUCLEOTIDE SEQUENCE [LARGE SCALE GENOMIC DNA]</scope>
    <source>
        <strain evidence="1 2">WCC6</strain>
    </source>
</reference>
<dbReference type="GO" id="GO:0032259">
    <property type="term" value="P:methylation"/>
    <property type="evidence" value="ECO:0007669"/>
    <property type="project" value="UniProtKB-KW"/>
</dbReference>
<evidence type="ECO:0000313" key="2">
    <source>
        <dbReference type="Proteomes" id="UP000182379"/>
    </source>
</evidence>
<keyword evidence="1" id="KW-0489">Methyltransferase</keyword>
<keyword evidence="1" id="KW-0808">Transferase</keyword>
<protein>
    <submittedName>
        <fullName evidence="1">tRNA (Adenine22-N1)-methyltransferase</fullName>
    </submittedName>
</protein>
<dbReference type="Gene3D" id="3.40.50.150">
    <property type="entry name" value="Vaccinia Virus protein VP39"/>
    <property type="match status" value="1"/>
</dbReference>
<dbReference type="AlphaFoldDB" id="A0A1H2YIM8"/>
<dbReference type="PANTHER" id="PTHR38451:SF1">
    <property type="entry name" value="TRNA (ADENINE(22)-N(1))-METHYLTRANSFERASE"/>
    <property type="match status" value="1"/>
</dbReference>
<dbReference type="RefSeq" id="WP_074706753.1">
    <property type="nucleotide sequence ID" value="NZ_CALAKB010000018.1"/>
</dbReference>
<dbReference type="Pfam" id="PF12847">
    <property type="entry name" value="Methyltransf_18"/>
    <property type="match status" value="1"/>
</dbReference>
<sequence>MHFGPRLEAVAALVPPCRTLADIGTDHAYLPVLLLQEGKINRAIAGDVVPGPCEAARHTVRQFHLENRITVRQGSGLTVLAPGEAETAVMAGMGAETMLQILAEAPEVWQHPGFRHLVLQPMSDSARLRRWGQEHGWAVTREELVREGKRLYELLLLEPCPGWQYPGCCWEVGDDLLRRHHPLLPDFLAEKKKKIRMLLTQMDRSERARASRQYGEYETLWKQLEEMERGNGRNGK</sequence>
<dbReference type="SUPFAM" id="SSF53335">
    <property type="entry name" value="S-adenosyl-L-methionine-dependent methyltransferases"/>
    <property type="match status" value="1"/>
</dbReference>
<name>A0A1H2YIM8_ACIFE</name>